<evidence type="ECO:0000256" key="2">
    <source>
        <dbReference type="ARBA" id="ARBA00022692"/>
    </source>
</evidence>
<keyword evidence="4 5" id="KW-0472">Membrane</keyword>
<dbReference type="PANTHER" id="PTHR44755:SF11">
    <property type="entry name" value="ATRIAL NATRIURETIC PEPTIDE RECEPTOR 3 ISOFORM X1"/>
    <property type="match status" value="1"/>
</dbReference>
<evidence type="ECO:0000313" key="7">
    <source>
        <dbReference type="EMBL" id="UYV84447.1"/>
    </source>
</evidence>
<evidence type="ECO:0000313" key="8">
    <source>
        <dbReference type="Proteomes" id="UP001235939"/>
    </source>
</evidence>
<dbReference type="SUPFAM" id="SSF53822">
    <property type="entry name" value="Periplasmic binding protein-like I"/>
    <property type="match status" value="1"/>
</dbReference>
<dbReference type="InterPro" id="IPR052612">
    <property type="entry name" value="ANP_Clearance_Receptor"/>
</dbReference>
<evidence type="ECO:0000256" key="1">
    <source>
        <dbReference type="ARBA" id="ARBA00004370"/>
    </source>
</evidence>
<gene>
    <name evidence="7" type="ORF">LAZ67_X002199</name>
</gene>
<sequence length="249" mass="27321">MSSGQASPFCDSVSCGRATLPWLSSMFMLIVLLALAGAAQAVVRIAVLAPGDDSLPYSLNQVLPPVLWAARRWPGFSVVYRDTQCSSTVGPLAAMDLKSSVDVFLGPICPYVLAPVARYAAVWDLPLLTPGGQNDNFDTKDPQYRLLTRMNGSYSQIGLIFVRVLSNFNWKIVALVLHNFEDQSLGHSNCYFTMGAVYRSLGRSQVHKVFDETNEVDYIELVKEIASQARGHSRNINLAQLFKLDGNAS</sequence>
<keyword evidence="3 5" id="KW-1133">Transmembrane helix</keyword>
<comment type="subcellular location">
    <subcellularLocation>
        <location evidence="1">Membrane</location>
    </subcellularLocation>
</comment>
<dbReference type="Gene3D" id="3.40.50.2300">
    <property type="match status" value="1"/>
</dbReference>
<keyword evidence="2 5" id="KW-0812">Transmembrane</keyword>
<protein>
    <submittedName>
        <fullName evidence="7">NPR2</fullName>
    </submittedName>
</protein>
<name>A0ABY6LT75_9ARAC</name>
<evidence type="ECO:0000256" key="5">
    <source>
        <dbReference type="SAM" id="Phobius"/>
    </source>
</evidence>
<dbReference type="Pfam" id="PF01094">
    <property type="entry name" value="ANF_receptor"/>
    <property type="match status" value="1"/>
</dbReference>
<dbReference type="EMBL" id="CP092886">
    <property type="protein sequence ID" value="UYV84447.1"/>
    <property type="molecule type" value="Genomic_DNA"/>
</dbReference>
<evidence type="ECO:0000256" key="4">
    <source>
        <dbReference type="ARBA" id="ARBA00023136"/>
    </source>
</evidence>
<feature type="domain" description="Receptor ligand binding region" evidence="6">
    <location>
        <begin position="76"/>
        <end position="230"/>
    </location>
</feature>
<evidence type="ECO:0000256" key="3">
    <source>
        <dbReference type="ARBA" id="ARBA00022989"/>
    </source>
</evidence>
<dbReference type="InterPro" id="IPR028082">
    <property type="entry name" value="Peripla_BP_I"/>
</dbReference>
<organism evidence="7 8">
    <name type="scientific">Cordylochernes scorpioides</name>
    <dbReference type="NCBI Taxonomy" id="51811"/>
    <lineage>
        <taxon>Eukaryota</taxon>
        <taxon>Metazoa</taxon>
        <taxon>Ecdysozoa</taxon>
        <taxon>Arthropoda</taxon>
        <taxon>Chelicerata</taxon>
        <taxon>Arachnida</taxon>
        <taxon>Pseudoscorpiones</taxon>
        <taxon>Cheliferoidea</taxon>
        <taxon>Chernetidae</taxon>
        <taxon>Cordylochernes</taxon>
    </lineage>
</organism>
<evidence type="ECO:0000259" key="6">
    <source>
        <dbReference type="Pfam" id="PF01094"/>
    </source>
</evidence>
<feature type="transmembrane region" description="Helical" evidence="5">
    <location>
        <begin position="26"/>
        <end position="47"/>
    </location>
</feature>
<dbReference type="PANTHER" id="PTHR44755">
    <property type="entry name" value="NATRIURETIC PEPTIDE RECEPTOR 3-RELATED"/>
    <property type="match status" value="1"/>
</dbReference>
<dbReference type="InterPro" id="IPR001828">
    <property type="entry name" value="ANF_lig-bd_rcpt"/>
</dbReference>
<reference evidence="7 8" key="1">
    <citation type="submission" date="2022-03" db="EMBL/GenBank/DDBJ databases">
        <title>A chromosomal length assembly of Cordylochernes scorpioides.</title>
        <authorList>
            <person name="Zeh D."/>
            <person name="Zeh J."/>
        </authorList>
    </citation>
    <scope>NUCLEOTIDE SEQUENCE [LARGE SCALE GENOMIC DNA]</scope>
    <source>
        <strain evidence="7">IN4F17</strain>
        <tissue evidence="7">Whole Body</tissue>
    </source>
</reference>
<keyword evidence="8" id="KW-1185">Reference proteome</keyword>
<proteinExistence type="predicted"/>
<dbReference type="Proteomes" id="UP001235939">
    <property type="component" value="Chromosome X"/>
</dbReference>
<accession>A0ABY6LT75</accession>